<evidence type="ECO:0000313" key="10">
    <source>
        <dbReference type="Proteomes" id="UP000184301"/>
    </source>
</evidence>
<dbReference type="Gene3D" id="2.30.30.60">
    <property type="match status" value="1"/>
</dbReference>
<dbReference type="OrthoDB" id="9809206at2"/>
<keyword evidence="3" id="KW-1003">Cell membrane</keyword>
<dbReference type="GO" id="GO:0005886">
    <property type="term" value="C:plasma membrane"/>
    <property type="evidence" value="ECO:0007669"/>
    <property type="project" value="UniProtKB-SubCell"/>
</dbReference>
<dbReference type="InterPro" id="IPR023408">
    <property type="entry name" value="MscS_beta-dom_sf"/>
</dbReference>
<gene>
    <name evidence="9" type="ORF">SAMN02745243_00633</name>
</gene>
<evidence type="ECO:0000313" key="9">
    <source>
        <dbReference type="EMBL" id="SHJ45752.1"/>
    </source>
</evidence>
<name>A0A1M6JGM3_9FIRM</name>
<feature type="transmembrane region" description="Helical" evidence="7">
    <location>
        <begin position="274"/>
        <end position="295"/>
    </location>
</feature>
<dbReference type="SUPFAM" id="SSF50182">
    <property type="entry name" value="Sm-like ribonucleoproteins"/>
    <property type="match status" value="1"/>
</dbReference>
<dbReference type="EMBL" id="FQZY01000009">
    <property type="protein sequence ID" value="SHJ45752.1"/>
    <property type="molecule type" value="Genomic_DNA"/>
</dbReference>
<dbReference type="PANTHER" id="PTHR30460">
    <property type="entry name" value="MODERATE CONDUCTANCE MECHANOSENSITIVE CHANNEL YBIO"/>
    <property type="match status" value="1"/>
</dbReference>
<accession>A0A1M6JGM3</accession>
<evidence type="ECO:0000256" key="3">
    <source>
        <dbReference type="ARBA" id="ARBA00022475"/>
    </source>
</evidence>
<evidence type="ECO:0000256" key="2">
    <source>
        <dbReference type="ARBA" id="ARBA00008017"/>
    </source>
</evidence>
<feature type="transmembrane region" description="Helical" evidence="7">
    <location>
        <begin position="604"/>
        <end position="627"/>
    </location>
</feature>
<sequence>MYGKKERIKRLAFDIFLEFIGLILVFFILLYAQTRFSISQQKENSAGKLDIAEERLTSYVAQAEDDLAKYDAFSQAKVDTVAYYYKFNIDEIQDMEAMAKQWDLTEMYVLDDDHNVIAAYNGKNLNFNTNSQLSDFLLTLKATTIESTRYYVSQIDAGYRLVGARDIRSLQAKQEEITSLSHSLDTIKVGLKGYIIAVNVDDQTIAYHPKASLIGKTLTEADVDPIVMEDGYAGWAASGGKDFYCESRTSTADPRYQLIAVRPKSMIQDSIMKLVWLGVLVFFLVSVIVIIYIHFIRVEQDQRYMDSHEEMEYIHLGGKIYLNRTIGGRIAHFFLLCLLIMLGASFYLQSLSALSTQFAHYSSKKADIKEIFDSNQVLLEELTAEYNAEYEQRAVNIAYILGKDPSLIDDDKLQTIANRAQIKYIYVFNGDGASVATNGINKDYVLSQDDSSQSYAFWNVVKGHQDALVQEARADDSSEHLFIQYIGVKRQDAKGMVQLAISPERLQNRLRAVQTEHVLQNIAVENNGFTMAVDSKTKKIVYYPDSDWIGRSASKIGLNKNALSDSYIGYQTLDGVKCSLSSMQYNDDYIYIVVPVTAVTSGRLVIALLITGTGFFVLLFIALLSLIGDPRKVLQHEPEDESDQPRKEPKGMFDVVTGSGKVYRVESVLSRWSSKSLWSDLSAEQKIRRVMSLFTALLGIYLLLYMYLNADTYDSTSVISYILHKHWEKVPNIFSLTYIAIIMLETIILANVTMKLISLLVDNMGARAETVARLACNFIKYMSVIGAVFYCLNFVGIKTSTLLASAGLMSLVVGLGAQSLISDILAGIFIVFEGEFRVGDIVTIGTFRGTVLEIGIRSTKIEDFSQDIKIFNNSDITGVVNMTKKYSYAFCDVGIEYNESLERVESVLKRELPLMKERLPEIESGPFYRGVVSLADSCVVIRILAQCQELKRVQLTRDMNREIKLIFDRNHINIPFPQVVVNQPALHGTASDYEKMTASNFVADQKEKTKDIKPQ</sequence>
<keyword evidence="10" id="KW-1185">Reference proteome</keyword>
<comment type="similarity">
    <text evidence="2">Belongs to the MscS (TC 1.A.23) family.</text>
</comment>
<dbReference type="SUPFAM" id="SSF82861">
    <property type="entry name" value="Mechanosensitive channel protein MscS (YggB), transmembrane region"/>
    <property type="match status" value="1"/>
</dbReference>
<evidence type="ECO:0000256" key="7">
    <source>
        <dbReference type="SAM" id="Phobius"/>
    </source>
</evidence>
<dbReference type="SUPFAM" id="SSF82689">
    <property type="entry name" value="Mechanosensitive channel protein MscS (YggB), C-terminal domain"/>
    <property type="match status" value="1"/>
</dbReference>
<dbReference type="RefSeq" id="WP_073104906.1">
    <property type="nucleotide sequence ID" value="NZ_FQZY01000009.1"/>
</dbReference>
<keyword evidence="6 7" id="KW-0472">Membrane</keyword>
<evidence type="ECO:0000256" key="5">
    <source>
        <dbReference type="ARBA" id="ARBA00022989"/>
    </source>
</evidence>
<keyword evidence="5 7" id="KW-1133">Transmembrane helix</keyword>
<dbReference type="InterPro" id="IPR010920">
    <property type="entry name" value="LSM_dom_sf"/>
</dbReference>
<feature type="transmembrane region" description="Helical" evidence="7">
    <location>
        <begin position="733"/>
        <end position="757"/>
    </location>
</feature>
<dbReference type="AlphaFoldDB" id="A0A1M6JGM3"/>
<dbReference type="Proteomes" id="UP000184301">
    <property type="component" value="Unassembled WGS sequence"/>
</dbReference>
<protein>
    <submittedName>
        <fullName evidence="9">Small conductance mechanosensitive channel</fullName>
    </submittedName>
</protein>
<evidence type="ECO:0000256" key="6">
    <source>
        <dbReference type="ARBA" id="ARBA00023136"/>
    </source>
</evidence>
<dbReference type="GO" id="GO:0008381">
    <property type="term" value="F:mechanosensitive monoatomic ion channel activity"/>
    <property type="evidence" value="ECO:0007669"/>
    <property type="project" value="InterPro"/>
</dbReference>
<dbReference type="PANTHER" id="PTHR30460:SF0">
    <property type="entry name" value="MODERATE CONDUCTANCE MECHANOSENSITIVE CHANNEL YBIO"/>
    <property type="match status" value="1"/>
</dbReference>
<dbReference type="InterPro" id="IPR045276">
    <property type="entry name" value="YbiO_bact"/>
</dbReference>
<dbReference type="Gene3D" id="1.10.287.1260">
    <property type="match status" value="1"/>
</dbReference>
<evidence type="ECO:0000256" key="1">
    <source>
        <dbReference type="ARBA" id="ARBA00004651"/>
    </source>
</evidence>
<dbReference type="Gene3D" id="3.30.70.100">
    <property type="match status" value="1"/>
</dbReference>
<keyword evidence="4 7" id="KW-0812">Transmembrane</keyword>
<organism evidence="9 10">
    <name type="scientific">Hespellia stercorisuis DSM 15480</name>
    <dbReference type="NCBI Taxonomy" id="1121950"/>
    <lineage>
        <taxon>Bacteria</taxon>
        <taxon>Bacillati</taxon>
        <taxon>Bacillota</taxon>
        <taxon>Clostridia</taxon>
        <taxon>Lachnospirales</taxon>
        <taxon>Lachnospiraceae</taxon>
        <taxon>Hespellia</taxon>
    </lineage>
</organism>
<feature type="transmembrane region" description="Helical" evidence="7">
    <location>
        <begin position="12"/>
        <end position="32"/>
    </location>
</feature>
<feature type="transmembrane region" description="Helical" evidence="7">
    <location>
        <begin position="778"/>
        <end position="797"/>
    </location>
</feature>
<feature type="domain" description="Mechanosensitive ion channel MscS" evidence="8">
    <location>
        <begin position="820"/>
        <end position="883"/>
    </location>
</feature>
<dbReference type="Pfam" id="PF00924">
    <property type="entry name" value="MS_channel_2nd"/>
    <property type="match status" value="1"/>
</dbReference>
<feature type="transmembrane region" description="Helical" evidence="7">
    <location>
        <begin position="803"/>
        <end position="832"/>
    </location>
</feature>
<feature type="transmembrane region" description="Helical" evidence="7">
    <location>
        <begin position="690"/>
        <end position="708"/>
    </location>
</feature>
<evidence type="ECO:0000259" key="8">
    <source>
        <dbReference type="Pfam" id="PF00924"/>
    </source>
</evidence>
<dbReference type="InterPro" id="IPR011014">
    <property type="entry name" value="MscS_channel_TM-2"/>
</dbReference>
<dbReference type="InterPro" id="IPR006685">
    <property type="entry name" value="MscS_channel_2nd"/>
</dbReference>
<reference evidence="9 10" key="1">
    <citation type="submission" date="2016-11" db="EMBL/GenBank/DDBJ databases">
        <authorList>
            <person name="Jaros S."/>
            <person name="Januszkiewicz K."/>
            <person name="Wedrychowicz H."/>
        </authorList>
    </citation>
    <scope>NUCLEOTIDE SEQUENCE [LARGE SCALE GENOMIC DNA]</scope>
    <source>
        <strain evidence="9 10">DSM 15480</strain>
    </source>
</reference>
<proteinExistence type="inferred from homology"/>
<feature type="transmembrane region" description="Helical" evidence="7">
    <location>
        <begin position="330"/>
        <end position="348"/>
    </location>
</feature>
<evidence type="ECO:0000256" key="4">
    <source>
        <dbReference type="ARBA" id="ARBA00022692"/>
    </source>
</evidence>
<comment type="subcellular location">
    <subcellularLocation>
        <location evidence="1">Cell membrane</location>
        <topology evidence="1">Multi-pass membrane protein</topology>
    </subcellularLocation>
</comment>
<dbReference type="InterPro" id="IPR011066">
    <property type="entry name" value="MscS_channel_C_sf"/>
</dbReference>
<dbReference type="STRING" id="1121950.SAMN02745243_00633"/>